<dbReference type="GO" id="GO:0005385">
    <property type="term" value="F:zinc ion transmembrane transporter activity"/>
    <property type="evidence" value="ECO:0007669"/>
    <property type="project" value="TreeGrafter"/>
</dbReference>
<evidence type="ECO:0000256" key="7">
    <source>
        <dbReference type="SAM" id="SignalP"/>
    </source>
</evidence>
<feature type="transmembrane region" description="Helical" evidence="6">
    <location>
        <begin position="271"/>
        <end position="292"/>
    </location>
</feature>
<feature type="transmembrane region" description="Helical" evidence="6">
    <location>
        <begin position="207"/>
        <end position="226"/>
    </location>
</feature>
<feature type="signal peptide" evidence="7">
    <location>
        <begin position="1"/>
        <end position="19"/>
    </location>
</feature>
<proteinExistence type="predicted"/>
<evidence type="ECO:0000256" key="3">
    <source>
        <dbReference type="ARBA" id="ARBA00022989"/>
    </source>
</evidence>
<feature type="transmembrane region" description="Helical" evidence="6">
    <location>
        <begin position="304"/>
        <end position="323"/>
    </location>
</feature>
<evidence type="ECO:0008006" key="10">
    <source>
        <dbReference type="Google" id="ProtNLM"/>
    </source>
</evidence>
<evidence type="ECO:0000256" key="1">
    <source>
        <dbReference type="ARBA" id="ARBA00004141"/>
    </source>
</evidence>
<reference evidence="8 9" key="1">
    <citation type="submission" date="2020-04" db="EMBL/GenBank/DDBJ databases">
        <title>Perkinsus olseni comparative genomics.</title>
        <authorList>
            <person name="Bogema D.R."/>
        </authorList>
    </citation>
    <scope>NUCLEOTIDE SEQUENCE [LARGE SCALE GENOMIC DNA]</scope>
    <source>
        <strain evidence="8">ATCC PRA-205</strain>
    </source>
</reference>
<organism evidence="8 9">
    <name type="scientific">Perkinsus olseni</name>
    <name type="common">Perkinsus atlanticus</name>
    <dbReference type="NCBI Taxonomy" id="32597"/>
    <lineage>
        <taxon>Eukaryota</taxon>
        <taxon>Sar</taxon>
        <taxon>Alveolata</taxon>
        <taxon>Perkinsozoa</taxon>
        <taxon>Perkinsea</taxon>
        <taxon>Perkinsida</taxon>
        <taxon>Perkinsidae</taxon>
        <taxon>Perkinsus</taxon>
    </lineage>
</organism>
<feature type="transmembrane region" description="Helical" evidence="6">
    <location>
        <begin position="101"/>
        <end position="119"/>
    </location>
</feature>
<feature type="transmembrane region" description="Helical" evidence="6">
    <location>
        <begin position="238"/>
        <end position="259"/>
    </location>
</feature>
<keyword evidence="4 6" id="KW-0472">Membrane</keyword>
<gene>
    <name evidence="8" type="ORF">FOZ62_025901</name>
</gene>
<accession>A0A7J6RBW3</accession>
<evidence type="ECO:0000256" key="5">
    <source>
        <dbReference type="SAM" id="MobiDB-lite"/>
    </source>
</evidence>
<evidence type="ECO:0000256" key="6">
    <source>
        <dbReference type="SAM" id="Phobius"/>
    </source>
</evidence>
<feature type="transmembrane region" description="Helical" evidence="6">
    <location>
        <begin position="32"/>
        <end position="51"/>
    </location>
</feature>
<evidence type="ECO:0000256" key="2">
    <source>
        <dbReference type="ARBA" id="ARBA00022692"/>
    </source>
</evidence>
<evidence type="ECO:0000313" key="8">
    <source>
        <dbReference type="EMBL" id="KAF4718154.1"/>
    </source>
</evidence>
<name>A0A7J6RBW3_PEROL</name>
<dbReference type="PANTHER" id="PTHR11040:SF140">
    <property type="entry name" value="ZRT (ZRT), IRT- (IRT-) LIKE PROTEIN TRANSPORTER"/>
    <property type="match status" value="1"/>
</dbReference>
<evidence type="ECO:0000313" key="9">
    <source>
        <dbReference type="Proteomes" id="UP000574390"/>
    </source>
</evidence>
<dbReference type="GO" id="GO:0016020">
    <property type="term" value="C:membrane"/>
    <property type="evidence" value="ECO:0007669"/>
    <property type="project" value="UniProtKB-SubCell"/>
</dbReference>
<feature type="transmembrane region" description="Helical" evidence="6">
    <location>
        <begin position="63"/>
        <end position="81"/>
    </location>
</feature>
<dbReference type="PANTHER" id="PTHR11040">
    <property type="entry name" value="ZINC/IRON TRANSPORTER"/>
    <property type="match status" value="1"/>
</dbReference>
<feature type="compositionally biased region" description="Low complexity" evidence="5">
    <location>
        <begin position="148"/>
        <end position="161"/>
    </location>
</feature>
<dbReference type="EMBL" id="JABANM010023282">
    <property type="protein sequence ID" value="KAF4718154.1"/>
    <property type="molecule type" value="Genomic_DNA"/>
</dbReference>
<protein>
    <recommendedName>
        <fullName evidence="10">Zinc transporter</fullName>
    </recommendedName>
</protein>
<feature type="region of interest" description="Disordered" evidence="5">
    <location>
        <begin position="133"/>
        <end position="170"/>
    </location>
</feature>
<keyword evidence="3 6" id="KW-1133">Transmembrane helix</keyword>
<sequence length="324" mass="34750">MSCFLPMMMLQVAVGILRAFVVISPMSSDIDLWKGLAIAINVIVCFIGIILSRWISRTKMYEISCALVAGVLLATGLVHLLSDSAESLADLTESMNGYPFPYMLCGIMFIVLLIIEQSVDAYQVKRKDQSPKLVKNDTNINSDIEGPSSSQLSSSSSQLTSADDDAKDMHSHDVNMSEASAIFIFLALSVHSIFEGLSLGASDNASQIASTLIAIAVHKGLAAYALGASFMEAKVSKWRMLIFSVIFAFMTPAGIAIGWDLESAESDTEVLSGVCSALAAGTFLYVGALEFVPMSFKPGSSYIIWKFIAVLVGYGAMSALAIWT</sequence>
<dbReference type="AlphaFoldDB" id="A0A7J6RBW3"/>
<dbReference type="Proteomes" id="UP000574390">
    <property type="component" value="Unassembled WGS sequence"/>
</dbReference>
<dbReference type="Pfam" id="PF02535">
    <property type="entry name" value="Zip"/>
    <property type="match status" value="1"/>
</dbReference>
<dbReference type="InterPro" id="IPR003689">
    <property type="entry name" value="ZIP"/>
</dbReference>
<keyword evidence="2 6" id="KW-0812">Transmembrane</keyword>
<feature type="chain" id="PRO_5029668230" description="Zinc transporter" evidence="7">
    <location>
        <begin position="20"/>
        <end position="324"/>
    </location>
</feature>
<keyword evidence="7" id="KW-0732">Signal</keyword>
<feature type="transmembrane region" description="Helical" evidence="6">
    <location>
        <begin position="179"/>
        <end position="201"/>
    </location>
</feature>
<comment type="subcellular location">
    <subcellularLocation>
        <location evidence="1">Membrane</location>
        <topology evidence="1">Multi-pass membrane protein</topology>
    </subcellularLocation>
</comment>
<evidence type="ECO:0000256" key="4">
    <source>
        <dbReference type="ARBA" id="ARBA00023136"/>
    </source>
</evidence>
<comment type="caution">
    <text evidence="8">The sequence shown here is derived from an EMBL/GenBank/DDBJ whole genome shotgun (WGS) entry which is preliminary data.</text>
</comment>